<keyword evidence="5" id="KW-0539">Nucleus</keyword>
<dbReference type="InterPro" id="IPR015943">
    <property type="entry name" value="WD40/YVTN_repeat-like_dom_sf"/>
</dbReference>
<dbReference type="PANTHER" id="PTHR19861">
    <property type="entry name" value="WD40 REPEAT PROTEIN SWD2"/>
    <property type="match status" value="1"/>
</dbReference>
<reference evidence="7" key="1">
    <citation type="submission" date="2021-01" db="EMBL/GenBank/DDBJ databases">
        <authorList>
            <person name="Corre E."/>
            <person name="Pelletier E."/>
            <person name="Niang G."/>
            <person name="Scheremetjew M."/>
            <person name="Finn R."/>
            <person name="Kale V."/>
            <person name="Holt S."/>
            <person name="Cochrane G."/>
            <person name="Meng A."/>
            <person name="Brown T."/>
            <person name="Cohen L."/>
        </authorList>
    </citation>
    <scope>NUCLEOTIDE SEQUENCE</scope>
    <source>
        <strain evidence="7">RCC1130</strain>
    </source>
</reference>
<dbReference type="PROSITE" id="PS50082">
    <property type="entry name" value="WD_REPEATS_2"/>
    <property type="match status" value="2"/>
</dbReference>
<dbReference type="PROSITE" id="PS50294">
    <property type="entry name" value="WD_REPEATS_REGION"/>
    <property type="match status" value="2"/>
</dbReference>
<sequence>MNSPSLALGRVLREHAAPVHSIDFTKDGELMLTAASDGRVCLYDCQLGVLKRASQCRTHSVGRARLTHDPLTAVVAVGEEGSHDDSPTSVGALRYLSLHDNQYLRAFLGHTASVCSLDMSPKDDWFASAAADDTARMWDVRVERCQGVLSFEGPQRSLRPALSFDPHGLVLAAALCGGLVKLFDVRALQKGPFTTFDLQQIGGKIGFANINFNYDGALMALGTSAGVVLVLDAFNGEVLRQFRGHVNDQGVPLEACFSPDSTQVLCGSEDGSVWRWALGQEQPQANALAEAQLTPQHLPPLTGDLTRHSEAVRVVRSNPTRTLVASACSSIFLWLQAN</sequence>
<evidence type="ECO:0008006" key="8">
    <source>
        <dbReference type="Google" id="ProtNLM"/>
    </source>
</evidence>
<protein>
    <recommendedName>
        <fullName evidence="8">Anaphase-promoting complex subunit 4 WD40 domain-containing protein</fullName>
    </recommendedName>
</protein>
<name>A0A7S0P5K6_9EUKA</name>
<dbReference type="Gene3D" id="2.130.10.10">
    <property type="entry name" value="YVTN repeat-like/Quinoprotein amine dehydrogenase"/>
    <property type="match status" value="2"/>
</dbReference>
<dbReference type="EMBL" id="HBER01052878">
    <property type="protein sequence ID" value="CAD8551153.1"/>
    <property type="molecule type" value="Transcribed_RNA"/>
</dbReference>
<feature type="repeat" description="WD" evidence="6">
    <location>
        <begin position="107"/>
        <end position="141"/>
    </location>
</feature>
<dbReference type="InterPro" id="IPR036322">
    <property type="entry name" value="WD40_repeat_dom_sf"/>
</dbReference>
<evidence type="ECO:0000256" key="4">
    <source>
        <dbReference type="ARBA" id="ARBA00022737"/>
    </source>
</evidence>
<organism evidence="7">
    <name type="scientific">Calcidiscus leptoporus</name>
    <dbReference type="NCBI Taxonomy" id="127549"/>
    <lineage>
        <taxon>Eukaryota</taxon>
        <taxon>Haptista</taxon>
        <taxon>Haptophyta</taxon>
        <taxon>Prymnesiophyceae</taxon>
        <taxon>Coccolithales</taxon>
        <taxon>Calcidiscaceae</taxon>
        <taxon>Calcidiscus</taxon>
    </lineage>
</organism>
<dbReference type="GO" id="GO:0048188">
    <property type="term" value="C:Set1C/COMPASS complex"/>
    <property type="evidence" value="ECO:0007669"/>
    <property type="project" value="TreeGrafter"/>
</dbReference>
<dbReference type="SMART" id="SM00320">
    <property type="entry name" value="WD40"/>
    <property type="match status" value="5"/>
</dbReference>
<dbReference type="GO" id="GO:0016070">
    <property type="term" value="P:RNA metabolic process"/>
    <property type="evidence" value="ECO:0007669"/>
    <property type="project" value="UniProtKB-ARBA"/>
</dbReference>
<evidence type="ECO:0000313" key="7">
    <source>
        <dbReference type="EMBL" id="CAD8551153.1"/>
    </source>
</evidence>
<comment type="similarity">
    <text evidence="2">Belongs to the WD repeat SWD2 family.</text>
</comment>
<dbReference type="GO" id="GO:0003682">
    <property type="term" value="F:chromatin binding"/>
    <property type="evidence" value="ECO:0007669"/>
    <property type="project" value="TreeGrafter"/>
</dbReference>
<accession>A0A7S0P5K6</accession>
<keyword evidence="3 6" id="KW-0853">WD repeat</keyword>
<dbReference type="InterPro" id="IPR037867">
    <property type="entry name" value="Swd2/WDR82"/>
</dbReference>
<evidence type="ECO:0000256" key="6">
    <source>
        <dbReference type="PROSITE-ProRule" id="PRU00221"/>
    </source>
</evidence>
<dbReference type="SUPFAM" id="SSF50978">
    <property type="entry name" value="WD40 repeat-like"/>
    <property type="match status" value="1"/>
</dbReference>
<proteinExistence type="inferred from homology"/>
<dbReference type="PANTHER" id="PTHR19861:SF0">
    <property type="entry name" value="WD REPEAT-CONTAINING PROTEIN 82"/>
    <property type="match status" value="1"/>
</dbReference>
<evidence type="ECO:0000256" key="5">
    <source>
        <dbReference type="ARBA" id="ARBA00023242"/>
    </source>
</evidence>
<comment type="subcellular location">
    <subcellularLocation>
        <location evidence="1">Nucleus</location>
    </subcellularLocation>
</comment>
<dbReference type="AlphaFoldDB" id="A0A7S0P5K6"/>
<dbReference type="Pfam" id="PF00400">
    <property type="entry name" value="WD40"/>
    <property type="match status" value="3"/>
</dbReference>
<gene>
    <name evidence="7" type="ORF">CLEP1334_LOCUS26443</name>
</gene>
<feature type="repeat" description="WD" evidence="6">
    <location>
        <begin position="12"/>
        <end position="44"/>
    </location>
</feature>
<evidence type="ECO:0000256" key="3">
    <source>
        <dbReference type="ARBA" id="ARBA00022574"/>
    </source>
</evidence>
<keyword evidence="4" id="KW-0677">Repeat</keyword>
<evidence type="ECO:0000256" key="1">
    <source>
        <dbReference type="ARBA" id="ARBA00004123"/>
    </source>
</evidence>
<dbReference type="InterPro" id="IPR001680">
    <property type="entry name" value="WD40_rpt"/>
</dbReference>
<evidence type="ECO:0000256" key="2">
    <source>
        <dbReference type="ARBA" id="ARBA00005616"/>
    </source>
</evidence>